<organism evidence="1 2">
    <name type="scientific">Coniosporium uncinatum</name>
    <dbReference type="NCBI Taxonomy" id="93489"/>
    <lineage>
        <taxon>Eukaryota</taxon>
        <taxon>Fungi</taxon>
        <taxon>Dikarya</taxon>
        <taxon>Ascomycota</taxon>
        <taxon>Pezizomycotina</taxon>
        <taxon>Dothideomycetes</taxon>
        <taxon>Dothideomycetes incertae sedis</taxon>
        <taxon>Coniosporium</taxon>
    </lineage>
</organism>
<evidence type="ECO:0000313" key="2">
    <source>
        <dbReference type="Proteomes" id="UP001186974"/>
    </source>
</evidence>
<protein>
    <submittedName>
        <fullName evidence="1">Uncharacterized protein</fullName>
    </submittedName>
</protein>
<accession>A0ACC3DDW4</accession>
<evidence type="ECO:0000313" key="1">
    <source>
        <dbReference type="EMBL" id="KAK3065621.1"/>
    </source>
</evidence>
<dbReference type="EMBL" id="JAWDJW010006328">
    <property type="protein sequence ID" value="KAK3065621.1"/>
    <property type="molecule type" value="Genomic_DNA"/>
</dbReference>
<feature type="non-terminal residue" evidence="1">
    <location>
        <position position="236"/>
    </location>
</feature>
<name>A0ACC3DDW4_9PEZI</name>
<sequence length="236" mass="26961">MAASMAEAGTFVRETKPVEYMIVRDAPKLDLESYINNYQGRTRLDRFTLIGRCSTVLGEDALVAALHEAKQGKDTQYYIQIADHLNKLYPDASIGKIDLDWVSAKEREVKQQTDRLEHELKTYKNNLIKESIRMGNEDLGKHYYLMGDLPNALKAYGRMREFCTTPKHVAEMTMKILLICIMQHNWMGVQSHRLKVQQLGLKAEDKAKTDPILFACSGLAHLGNGSYYDAIRDFLK</sequence>
<proteinExistence type="predicted"/>
<reference evidence="1" key="1">
    <citation type="submission" date="2024-09" db="EMBL/GenBank/DDBJ databases">
        <title>Black Yeasts Isolated from many extreme environments.</title>
        <authorList>
            <person name="Coleine C."/>
            <person name="Stajich J.E."/>
            <person name="Selbmann L."/>
        </authorList>
    </citation>
    <scope>NUCLEOTIDE SEQUENCE</scope>
    <source>
        <strain evidence="1">CCFEE 5737</strain>
    </source>
</reference>
<dbReference type="Proteomes" id="UP001186974">
    <property type="component" value="Unassembled WGS sequence"/>
</dbReference>
<comment type="caution">
    <text evidence="1">The sequence shown here is derived from an EMBL/GenBank/DDBJ whole genome shotgun (WGS) entry which is preliminary data.</text>
</comment>
<gene>
    <name evidence="1" type="ORF">LTS18_002608</name>
</gene>
<keyword evidence="2" id="KW-1185">Reference proteome</keyword>